<organism evidence="1 2">
    <name type="scientific">Hyalomma asiaticum</name>
    <name type="common">Tick</name>
    <dbReference type="NCBI Taxonomy" id="266040"/>
    <lineage>
        <taxon>Eukaryota</taxon>
        <taxon>Metazoa</taxon>
        <taxon>Ecdysozoa</taxon>
        <taxon>Arthropoda</taxon>
        <taxon>Chelicerata</taxon>
        <taxon>Arachnida</taxon>
        <taxon>Acari</taxon>
        <taxon>Parasitiformes</taxon>
        <taxon>Ixodida</taxon>
        <taxon>Ixodoidea</taxon>
        <taxon>Ixodidae</taxon>
        <taxon>Hyalomminae</taxon>
        <taxon>Hyalomma</taxon>
    </lineage>
</organism>
<name>A0ACB7RVP4_HYAAI</name>
<gene>
    <name evidence="1" type="ORF">HPB50_016148</name>
</gene>
<dbReference type="Proteomes" id="UP000821845">
    <property type="component" value="Chromosome 7"/>
</dbReference>
<proteinExistence type="predicted"/>
<evidence type="ECO:0000313" key="1">
    <source>
        <dbReference type="EMBL" id="KAH6926270.1"/>
    </source>
</evidence>
<reference evidence="1" key="1">
    <citation type="submission" date="2020-05" db="EMBL/GenBank/DDBJ databases">
        <title>Large-scale comparative analyses of tick genomes elucidate their genetic diversity and vector capacities.</title>
        <authorList>
            <person name="Jia N."/>
            <person name="Wang J."/>
            <person name="Shi W."/>
            <person name="Du L."/>
            <person name="Sun Y."/>
            <person name="Zhan W."/>
            <person name="Jiang J."/>
            <person name="Wang Q."/>
            <person name="Zhang B."/>
            <person name="Ji P."/>
            <person name="Sakyi L.B."/>
            <person name="Cui X."/>
            <person name="Yuan T."/>
            <person name="Jiang B."/>
            <person name="Yang W."/>
            <person name="Lam T.T.-Y."/>
            <person name="Chang Q."/>
            <person name="Ding S."/>
            <person name="Wang X."/>
            <person name="Zhu J."/>
            <person name="Ruan X."/>
            <person name="Zhao L."/>
            <person name="Wei J."/>
            <person name="Que T."/>
            <person name="Du C."/>
            <person name="Cheng J."/>
            <person name="Dai P."/>
            <person name="Han X."/>
            <person name="Huang E."/>
            <person name="Gao Y."/>
            <person name="Liu J."/>
            <person name="Shao H."/>
            <person name="Ye R."/>
            <person name="Li L."/>
            <person name="Wei W."/>
            <person name="Wang X."/>
            <person name="Wang C."/>
            <person name="Yang T."/>
            <person name="Huo Q."/>
            <person name="Li W."/>
            <person name="Guo W."/>
            <person name="Chen H."/>
            <person name="Zhou L."/>
            <person name="Ni X."/>
            <person name="Tian J."/>
            <person name="Zhou Y."/>
            <person name="Sheng Y."/>
            <person name="Liu T."/>
            <person name="Pan Y."/>
            <person name="Xia L."/>
            <person name="Li J."/>
            <person name="Zhao F."/>
            <person name="Cao W."/>
        </authorList>
    </citation>
    <scope>NUCLEOTIDE SEQUENCE</scope>
    <source>
        <strain evidence="1">Hyas-2018</strain>
    </source>
</reference>
<keyword evidence="2" id="KW-1185">Reference proteome</keyword>
<dbReference type="EMBL" id="CM023487">
    <property type="protein sequence ID" value="KAH6926270.1"/>
    <property type="molecule type" value="Genomic_DNA"/>
</dbReference>
<comment type="caution">
    <text evidence="1">The sequence shown here is derived from an EMBL/GenBank/DDBJ whole genome shotgun (WGS) entry which is preliminary data.</text>
</comment>
<protein>
    <submittedName>
        <fullName evidence="1">Uncharacterized protein</fullName>
    </submittedName>
</protein>
<accession>A0ACB7RVP4</accession>
<sequence>MHVRQQNRDTMQELCLLRSEVHLVSQRLGQAEAADRSPSLPHAQPSVVLPRLPAETISELEAAEAAVQNEAVASVLCKHLLSIGGKGLREVAVDAMKAVMGYDVQLRYSLHGRKGKLAFIQLKLCTIVTGCLNPSTPCRR</sequence>
<evidence type="ECO:0000313" key="2">
    <source>
        <dbReference type="Proteomes" id="UP000821845"/>
    </source>
</evidence>